<evidence type="ECO:0008006" key="4">
    <source>
        <dbReference type="Google" id="ProtNLM"/>
    </source>
</evidence>
<evidence type="ECO:0000256" key="1">
    <source>
        <dbReference type="SAM" id="MobiDB-lite"/>
    </source>
</evidence>
<dbReference type="EMBL" id="JAVLVT010000001">
    <property type="protein sequence ID" value="MDS1269667.1"/>
    <property type="molecule type" value="Genomic_DNA"/>
</dbReference>
<gene>
    <name evidence="2" type="ORF">RIF23_05105</name>
</gene>
<sequence length="218" mass="23287">MAESTRRGRGLRILVTVLGSVVLLVLIGLARGLTLSSAEQTEPISYTGTAAEEVDAVRFTMDVGEVRFADALRTTGLRADDGQRYEANGVWLVVPVTLTATTEPLATVHTVRLESGGHAYGLAAEMQPSSPPRLDPGIPEQQTFYFEIPEEHLDDPTLRVIAGGFDARLSAEAVVDLQLDEQQLANRVAEAADEIEVEDTDTSPDGGVAEDQEVDAGA</sequence>
<dbReference type="RefSeq" id="WP_310911125.1">
    <property type="nucleotide sequence ID" value="NZ_JAVLVT010000001.1"/>
</dbReference>
<evidence type="ECO:0000313" key="3">
    <source>
        <dbReference type="Proteomes" id="UP001250214"/>
    </source>
</evidence>
<evidence type="ECO:0000313" key="2">
    <source>
        <dbReference type="EMBL" id="MDS1269667.1"/>
    </source>
</evidence>
<accession>A0ABU2H2Y3</accession>
<proteinExistence type="predicted"/>
<feature type="region of interest" description="Disordered" evidence="1">
    <location>
        <begin position="190"/>
        <end position="218"/>
    </location>
</feature>
<reference evidence="3" key="1">
    <citation type="submission" date="2023-07" db="EMBL/GenBank/DDBJ databases">
        <title>Novel species in the genus Lipingzhangella isolated from Sambhar Salt Lake.</title>
        <authorList>
            <person name="Jiya N."/>
            <person name="Kajale S."/>
            <person name="Sharma A."/>
        </authorList>
    </citation>
    <scope>NUCLEOTIDE SEQUENCE [LARGE SCALE GENOMIC DNA]</scope>
    <source>
        <strain evidence="3">LS1_29</strain>
    </source>
</reference>
<comment type="caution">
    <text evidence="2">The sequence shown here is derived from an EMBL/GenBank/DDBJ whole genome shotgun (WGS) entry which is preliminary data.</text>
</comment>
<organism evidence="2 3">
    <name type="scientific">Lipingzhangella rawalii</name>
    <dbReference type="NCBI Taxonomy" id="2055835"/>
    <lineage>
        <taxon>Bacteria</taxon>
        <taxon>Bacillati</taxon>
        <taxon>Actinomycetota</taxon>
        <taxon>Actinomycetes</taxon>
        <taxon>Streptosporangiales</taxon>
        <taxon>Nocardiopsidaceae</taxon>
        <taxon>Lipingzhangella</taxon>
    </lineage>
</organism>
<feature type="compositionally biased region" description="Acidic residues" evidence="1">
    <location>
        <begin position="191"/>
        <end position="218"/>
    </location>
</feature>
<keyword evidence="3" id="KW-1185">Reference proteome</keyword>
<dbReference type="Proteomes" id="UP001250214">
    <property type="component" value="Unassembled WGS sequence"/>
</dbReference>
<protein>
    <recommendedName>
        <fullName evidence="4">DUF4352 domain-containing protein</fullName>
    </recommendedName>
</protein>
<name>A0ABU2H2Y3_9ACTN</name>